<reference evidence="1" key="1">
    <citation type="submission" date="2018-02" db="EMBL/GenBank/DDBJ databases">
        <title>Rhizophora mucronata_Transcriptome.</title>
        <authorList>
            <person name="Meera S.P."/>
            <person name="Sreeshan A."/>
            <person name="Augustine A."/>
        </authorList>
    </citation>
    <scope>NUCLEOTIDE SEQUENCE</scope>
    <source>
        <tissue evidence="1">Leaf</tissue>
    </source>
</reference>
<evidence type="ECO:0000313" key="1">
    <source>
        <dbReference type="EMBL" id="MBX69009.1"/>
    </source>
</evidence>
<dbReference type="AlphaFoldDB" id="A0A2P2QPQ6"/>
<sequence length="48" mass="5500">MNPYEPWHQNRFPKIPSTSQVNSYQEEISLAELDASKAVNETCTLFGK</sequence>
<protein>
    <submittedName>
        <fullName evidence="1">Uncharacterized protein</fullName>
    </submittedName>
</protein>
<organism evidence="1">
    <name type="scientific">Rhizophora mucronata</name>
    <name type="common">Asiatic mangrove</name>
    <dbReference type="NCBI Taxonomy" id="61149"/>
    <lineage>
        <taxon>Eukaryota</taxon>
        <taxon>Viridiplantae</taxon>
        <taxon>Streptophyta</taxon>
        <taxon>Embryophyta</taxon>
        <taxon>Tracheophyta</taxon>
        <taxon>Spermatophyta</taxon>
        <taxon>Magnoliopsida</taxon>
        <taxon>eudicotyledons</taxon>
        <taxon>Gunneridae</taxon>
        <taxon>Pentapetalae</taxon>
        <taxon>rosids</taxon>
        <taxon>fabids</taxon>
        <taxon>Malpighiales</taxon>
        <taxon>Rhizophoraceae</taxon>
        <taxon>Rhizophora</taxon>
    </lineage>
</organism>
<name>A0A2P2QPQ6_RHIMU</name>
<dbReference type="EMBL" id="GGEC01088525">
    <property type="protein sequence ID" value="MBX69009.1"/>
    <property type="molecule type" value="Transcribed_RNA"/>
</dbReference>
<proteinExistence type="predicted"/>
<accession>A0A2P2QPQ6</accession>